<dbReference type="Proteomes" id="UP000577956">
    <property type="component" value="Unassembled WGS sequence"/>
</dbReference>
<evidence type="ECO:0000313" key="2">
    <source>
        <dbReference type="Proteomes" id="UP000577956"/>
    </source>
</evidence>
<dbReference type="Gene3D" id="2.160.20.10">
    <property type="entry name" value="Single-stranded right-handed beta-helix, Pectin lyase-like"/>
    <property type="match status" value="1"/>
</dbReference>
<evidence type="ECO:0000313" key="1">
    <source>
        <dbReference type="EMBL" id="NYD86281.1"/>
    </source>
</evidence>
<name>A0A7Y9FHY9_9CELL</name>
<protein>
    <recommendedName>
        <fullName evidence="3">Right handed beta helix domain-containing protein</fullName>
    </recommendedName>
</protein>
<dbReference type="AlphaFoldDB" id="A0A7Y9FHY9"/>
<sequence>MTTAGTTARPARYRPRLVRRARTTIAAGVTSLVLAVGSFVAIAGPSQAAPGVSCTGSTVHASAVQEGSTWRAYRGSTPVYSGTNMLTAVQTAINSLPAGRTSKQRVVVNGSGSMPATSRITLPSYTTFESCGTIHVTGTGTGNVAGIYARGATDIEVARFHLTGSPQYGIFLRNVDNVRLRDIDLRLTSATVLGVRVDNLGDTSRYAKNITMNTVYVSGVGDQAVETYGVDGLTIGTVTARDVGGSGLLLNNTINAKVSLVDAKNAGTGTGYAAFRIANRAGRVGSSYPTNIEVGTVRASGGGRGIFCVSESGGLRVNKVELTNTGNNPVLIENCYNVSLATTSGTIAGAGDVRLSERAEFAGNRDITLRNLKLSGGARVVEKPCADNLVISNVTGGTITRC</sequence>
<gene>
    <name evidence="1" type="ORF">BKA21_001830</name>
</gene>
<organism evidence="1 2">
    <name type="scientific">Cellulomonas oligotrophica</name>
    <dbReference type="NCBI Taxonomy" id="931536"/>
    <lineage>
        <taxon>Bacteria</taxon>
        <taxon>Bacillati</taxon>
        <taxon>Actinomycetota</taxon>
        <taxon>Actinomycetes</taxon>
        <taxon>Micrococcales</taxon>
        <taxon>Cellulomonadaceae</taxon>
        <taxon>Cellulomonas</taxon>
    </lineage>
</organism>
<dbReference type="SUPFAM" id="SSF51126">
    <property type="entry name" value="Pectin lyase-like"/>
    <property type="match status" value="1"/>
</dbReference>
<dbReference type="EMBL" id="JACCBK010000001">
    <property type="protein sequence ID" value="NYD86281.1"/>
    <property type="molecule type" value="Genomic_DNA"/>
</dbReference>
<accession>A0A7Y9FHY9</accession>
<proteinExistence type="predicted"/>
<dbReference type="RefSeq" id="WP_205689225.1">
    <property type="nucleotide sequence ID" value="NZ_BAABFI010000001.1"/>
</dbReference>
<evidence type="ECO:0008006" key="3">
    <source>
        <dbReference type="Google" id="ProtNLM"/>
    </source>
</evidence>
<comment type="caution">
    <text evidence="1">The sequence shown here is derived from an EMBL/GenBank/DDBJ whole genome shotgun (WGS) entry which is preliminary data.</text>
</comment>
<dbReference type="InterPro" id="IPR011050">
    <property type="entry name" value="Pectin_lyase_fold/virulence"/>
</dbReference>
<dbReference type="InterPro" id="IPR012334">
    <property type="entry name" value="Pectin_lyas_fold"/>
</dbReference>
<reference evidence="1 2" key="1">
    <citation type="submission" date="2020-07" db="EMBL/GenBank/DDBJ databases">
        <title>Sequencing the genomes of 1000 actinobacteria strains.</title>
        <authorList>
            <person name="Klenk H.-P."/>
        </authorList>
    </citation>
    <scope>NUCLEOTIDE SEQUENCE [LARGE SCALE GENOMIC DNA]</scope>
    <source>
        <strain evidence="1 2">DSM 24482</strain>
    </source>
</reference>